<proteinExistence type="inferred from homology"/>
<dbReference type="SUPFAM" id="SSF51735">
    <property type="entry name" value="NAD(P)-binding Rossmann-fold domains"/>
    <property type="match status" value="1"/>
</dbReference>
<dbReference type="InterPro" id="IPR045313">
    <property type="entry name" value="CBR1-like"/>
</dbReference>
<evidence type="ECO:0000256" key="4">
    <source>
        <dbReference type="RuleBase" id="RU000363"/>
    </source>
</evidence>
<evidence type="ECO:0000256" key="2">
    <source>
        <dbReference type="ARBA" id="ARBA00022857"/>
    </source>
</evidence>
<keyword evidence="2" id="KW-0521">NADP</keyword>
<name>A0A9W6SPX7_9ACTN</name>
<comment type="similarity">
    <text evidence="1 4">Belongs to the short-chain dehydrogenases/reductases (SDR) family.</text>
</comment>
<dbReference type="PANTHER" id="PTHR43490:SF99">
    <property type="entry name" value="SHORT-CHAIN DEHYDROGENASE_REDUCTASE"/>
    <property type="match status" value="1"/>
</dbReference>
<keyword evidence="3" id="KW-0560">Oxidoreductase</keyword>
<dbReference type="RefSeq" id="WP_285664988.1">
    <property type="nucleotide sequence ID" value="NZ_BSTX01000003.1"/>
</dbReference>
<accession>A0A9W6SPX7</accession>
<evidence type="ECO:0000256" key="3">
    <source>
        <dbReference type="ARBA" id="ARBA00023002"/>
    </source>
</evidence>
<dbReference type="PRINTS" id="PR00081">
    <property type="entry name" value="GDHRDH"/>
</dbReference>
<dbReference type="Proteomes" id="UP001165079">
    <property type="component" value="Unassembled WGS sequence"/>
</dbReference>
<reference evidence="5" key="1">
    <citation type="submission" date="2023-03" db="EMBL/GenBank/DDBJ databases">
        <title>Actinorhabdospora filicis NBRC 111898.</title>
        <authorList>
            <person name="Ichikawa N."/>
            <person name="Sato H."/>
            <person name="Tonouchi N."/>
        </authorList>
    </citation>
    <scope>NUCLEOTIDE SEQUENCE</scope>
    <source>
        <strain evidence="5">NBRC 111898</strain>
    </source>
</reference>
<dbReference type="CDD" id="cd05324">
    <property type="entry name" value="carb_red_PTCR-like_SDR_c"/>
    <property type="match status" value="1"/>
</dbReference>
<dbReference type="AlphaFoldDB" id="A0A9W6SPX7"/>
<dbReference type="InterPro" id="IPR002347">
    <property type="entry name" value="SDR_fam"/>
</dbReference>
<dbReference type="EMBL" id="BSTX01000003">
    <property type="protein sequence ID" value="GLZ79845.1"/>
    <property type="molecule type" value="Genomic_DNA"/>
</dbReference>
<dbReference type="InterPro" id="IPR020904">
    <property type="entry name" value="Sc_DH/Rdtase_CS"/>
</dbReference>
<comment type="caution">
    <text evidence="5">The sequence shown here is derived from an EMBL/GenBank/DDBJ whole genome shotgun (WGS) entry which is preliminary data.</text>
</comment>
<dbReference type="Gene3D" id="3.40.50.720">
    <property type="entry name" value="NAD(P)-binding Rossmann-like Domain"/>
    <property type="match status" value="1"/>
</dbReference>
<dbReference type="PROSITE" id="PS00061">
    <property type="entry name" value="ADH_SHORT"/>
    <property type="match status" value="1"/>
</dbReference>
<dbReference type="InterPro" id="IPR036291">
    <property type="entry name" value="NAD(P)-bd_dom_sf"/>
</dbReference>
<evidence type="ECO:0000313" key="6">
    <source>
        <dbReference type="Proteomes" id="UP001165079"/>
    </source>
</evidence>
<evidence type="ECO:0000256" key="1">
    <source>
        <dbReference type="ARBA" id="ARBA00006484"/>
    </source>
</evidence>
<dbReference type="Pfam" id="PF00106">
    <property type="entry name" value="adh_short"/>
    <property type="match status" value="1"/>
</dbReference>
<sequence length="235" mass="25001">MTTRRDKSRGDSAQVAVVTGGNRGIGREVCRKLADGGYRVVLTARDPAKAAKTAAEIGVDWYAHDVTSDPVPLVRHLEREYGRLDVLINNAAINYDTWQHALTADLDVVRETMETNVYGPWRLTAALVPLLRRAQHPRVVNVSSESGSLAGMGGGTPAYGMSKAGLNALTRMLADDLRADHILVNAVCPGWIATDMGGPGGGPVAEGAASVLWAVRLPDGGPTGGFFRHGEPLPW</sequence>
<dbReference type="PRINTS" id="PR00080">
    <property type="entry name" value="SDRFAMILY"/>
</dbReference>
<dbReference type="GO" id="GO:0016616">
    <property type="term" value="F:oxidoreductase activity, acting on the CH-OH group of donors, NAD or NADP as acceptor"/>
    <property type="evidence" value="ECO:0007669"/>
    <property type="project" value="InterPro"/>
</dbReference>
<keyword evidence="6" id="KW-1185">Reference proteome</keyword>
<evidence type="ECO:0000313" key="5">
    <source>
        <dbReference type="EMBL" id="GLZ79845.1"/>
    </source>
</evidence>
<gene>
    <name evidence="5" type="ORF">Afil01_46520</name>
</gene>
<dbReference type="PANTHER" id="PTHR43490">
    <property type="entry name" value="(+)-NEOMENTHOL DEHYDROGENASE"/>
    <property type="match status" value="1"/>
</dbReference>
<protein>
    <submittedName>
        <fullName evidence="5">Short-chain dehydrogenase</fullName>
    </submittedName>
</protein>
<organism evidence="5 6">
    <name type="scientific">Actinorhabdospora filicis</name>
    <dbReference type="NCBI Taxonomy" id="1785913"/>
    <lineage>
        <taxon>Bacteria</taxon>
        <taxon>Bacillati</taxon>
        <taxon>Actinomycetota</taxon>
        <taxon>Actinomycetes</taxon>
        <taxon>Micromonosporales</taxon>
        <taxon>Micromonosporaceae</taxon>
        <taxon>Actinorhabdospora</taxon>
    </lineage>
</organism>